<organism evidence="3 4">
    <name type="scientific">Lecanosticta acicola</name>
    <dbReference type="NCBI Taxonomy" id="111012"/>
    <lineage>
        <taxon>Eukaryota</taxon>
        <taxon>Fungi</taxon>
        <taxon>Dikarya</taxon>
        <taxon>Ascomycota</taxon>
        <taxon>Pezizomycotina</taxon>
        <taxon>Dothideomycetes</taxon>
        <taxon>Dothideomycetidae</taxon>
        <taxon>Mycosphaerellales</taxon>
        <taxon>Mycosphaerellaceae</taxon>
        <taxon>Lecanosticta</taxon>
    </lineage>
</organism>
<gene>
    <name evidence="3" type="ORF">LECACI_7A004144</name>
</gene>
<name>A0AAI9E8P1_9PEZI</name>
<feature type="transmembrane region" description="Helical" evidence="2">
    <location>
        <begin position="318"/>
        <end position="338"/>
    </location>
</feature>
<evidence type="ECO:0000313" key="4">
    <source>
        <dbReference type="Proteomes" id="UP001296104"/>
    </source>
</evidence>
<dbReference type="AlphaFoldDB" id="A0AAI9E8P1"/>
<protein>
    <submittedName>
        <fullName evidence="3">Uncharacterized protein</fullName>
    </submittedName>
</protein>
<evidence type="ECO:0000256" key="2">
    <source>
        <dbReference type="SAM" id="Phobius"/>
    </source>
</evidence>
<feature type="transmembrane region" description="Helical" evidence="2">
    <location>
        <begin position="252"/>
        <end position="275"/>
    </location>
</feature>
<evidence type="ECO:0000313" key="3">
    <source>
        <dbReference type="EMBL" id="CAK3999444.1"/>
    </source>
</evidence>
<feature type="compositionally biased region" description="Polar residues" evidence="1">
    <location>
        <begin position="100"/>
        <end position="111"/>
    </location>
</feature>
<keyword evidence="4" id="KW-1185">Reference proteome</keyword>
<reference evidence="3" key="1">
    <citation type="submission" date="2023-11" db="EMBL/GenBank/DDBJ databases">
        <authorList>
            <person name="Alioto T."/>
            <person name="Alioto T."/>
            <person name="Gomez Garrido J."/>
        </authorList>
    </citation>
    <scope>NUCLEOTIDE SEQUENCE</scope>
</reference>
<proteinExistence type="predicted"/>
<accession>A0AAI9E8P1</accession>
<feature type="compositionally biased region" description="Low complexity" evidence="1">
    <location>
        <begin position="122"/>
        <end position="135"/>
    </location>
</feature>
<comment type="caution">
    <text evidence="3">The sequence shown here is derived from an EMBL/GenBank/DDBJ whole genome shotgun (WGS) entry which is preliminary data.</text>
</comment>
<sequence length="913" mass="100187">MSSPESTPERRRLLNDEESPLPTPTPAVSTPSPHLLARHRPGYARVPSVSFNDDALATDITDSPAQDEIEPAPRSSSDATSARHGLGIAMPATPAKSRRFSSPLSQSTSSAYAKPATDERTLTSPPSTGGMSGSTRFDASFDADTSYAGASRLHKDSRTSFQSGATPSIYAKSDAGLLSIRERYDDFAPHQHCQSKRSVRTARLGSWVSWTVLVLAVFSTAFSGIFLVIALTSPNWGRSIRNTGGKLTPGSAAFLTSLFAKLIELSFVTVVVAFIGQALARRAFTLENPRGITLAEMSMRTWILQPGTMFTQPESVKYAGISFLGIVSLLAALLAVLYTSASTALVQPQLRYPNWKPQPLQGLVKTQYANSDYIESNCKTPIQNGYDRILPDGSDPRLSSCMQIEHAAMAFHNYHTWLSRWTDVAENGSDNRLLEQRPPGYALYNDNTTITAPWISMEETRNSTEYIVNNVTMAMPHIGVIQAREDPINALMQPDDIDGAVFSLKASVPSPTVNVLCVTMKYDDLKPFVYEFWNASGYPPLNISGWPHNYGYTNPYLNGTKFDHIFGWGPEYGAMNYPPVFAKVPQDYNTLVNDTTGVPWGRRTIYLLGKGGPIDSTQSPTTGPDGKGTNYAICQLQAGQTANCSTHYNASISGATMEAVCDNEHDKLQYQKRNPQAWTGNETLNQDWPNIAGEWARSLSLNAGLTDGNASNARILTQFILTANELNSGLPSLAEALAVLAGCTLIESVIDSPFVGKKWNYTLPTVDGQHQYFNASVRDQQYASGGKLPYQKAFHLVLFAVFTINVFVLVYFLIHKDWYSDFTDPNNMFALAVNSPPSEKLAGSCGCGPSGEQYRVSWKLNNDEGHVYVESHDNPHEVTIDSPRMSRRRWTETFELTPPLHSLKKRFSGGSGT</sequence>
<evidence type="ECO:0000256" key="1">
    <source>
        <dbReference type="SAM" id="MobiDB-lite"/>
    </source>
</evidence>
<dbReference type="Proteomes" id="UP001296104">
    <property type="component" value="Unassembled WGS sequence"/>
</dbReference>
<feature type="region of interest" description="Disordered" evidence="1">
    <location>
        <begin position="1"/>
        <end position="135"/>
    </location>
</feature>
<feature type="transmembrane region" description="Helical" evidence="2">
    <location>
        <begin position="793"/>
        <end position="814"/>
    </location>
</feature>
<dbReference type="EMBL" id="CAVMBE010000021">
    <property type="protein sequence ID" value="CAK3999444.1"/>
    <property type="molecule type" value="Genomic_DNA"/>
</dbReference>
<keyword evidence="2" id="KW-0472">Membrane</keyword>
<keyword evidence="2" id="KW-1133">Transmembrane helix</keyword>
<keyword evidence="2" id="KW-0812">Transmembrane</keyword>
<feature type="transmembrane region" description="Helical" evidence="2">
    <location>
        <begin position="207"/>
        <end position="232"/>
    </location>
</feature>